<comment type="caution">
    <text evidence="1">The sequence shown here is derived from an EMBL/GenBank/DDBJ whole genome shotgun (WGS) entry which is preliminary data.</text>
</comment>
<evidence type="ECO:0000313" key="1">
    <source>
        <dbReference type="EMBL" id="KAH1107881.1"/>
    </source>
</evidence>
<name>A0A9D4ADS7_9ROSI</name>
<organism evidence="1 2">
    <name type="scientific">Gossypium stocksii</name>
    <dbReference type="NCBI Taxonomy" id="47602"/>
    <lineage>
        <taxon>Eukaryota</taxon>
        <taxon>Viridiplantae</taxon>
        <taxon>Streptophyta</taxon>
        <taxon>Embryophyta</taxon>
        <taxon>Tracheophyta</taxon>
        <taxon>Spermatophyta</taxon>
        <taxon>Magnoliopsida</taxon>
        <taxon>eudicotyledons</taxon>
        <taxon>Gunneridae</taxon>
        <taxon>Pentapetalae</taxon>
        <taxon>rosids</taxon>
        <taxon>malvids</taxon>
        <taxon>Malvales</taxon>
        <taxon>Malvaceae</taxon>
        <taxon>Malvoideae</taxon>
        <taxon>Gossypium</taxon>
    </lineage>
</organism>
<accession>A0A9D4ADS7</accession>
<dbReference type="EMBL" id="JAIQCV010000004">
    <property type="protein sequence ID" value="KAH1107881.1"/>
    <property type="molecule type" value="Genomic_DNA"/>
</dbReference>
<dbReference type="OrthoDB" id="998851at2759"/>
<keyword evidence="2" id="KW-1185">Reference proteome</keyword>
<gene>
    <name evidence="1" type="ORF">J1N35_011649</name>
</gene>
<proteinExistence type="predicted"/>
<reference evidence="1 2" key="1">
    <citation type="journal article" date="2021" name="Plant Biotechnol. J.">
        <title>Multi-omics assisted identification of the key and species-specific regulatory components of drought-tolerant mechanisms in Gossypium stocksii.</title>
        <authorList>
            <person name="Yu D."/>
            <person name="Ke L."/>
            <person name="Zhang D."/>
            <person name="Wu Y."/>
            <person name="Sun Y."/>
            <person name="Mei J."/>
            <person name="Sun J."/>
            <person name="Sun Y."/>
        </authorList>
    </citation>
    <scope>NUCLEOTIDE SEQUENCE [LARGE SCALE GENOMIC DNA]</scope>
    <source>
        <strain evidence="2">cv. E1</strain>
        <tissue evidence="1">Leaf</tissue>
    </source>
</reference>
<sequence>MGRARKEFRKENHKFHFDANWCFKKSCEEEIKYRWAFYSKEISVKLEKLGGKLQRWSRHIKMELVVGRMKLEERLRELYDLDLDDDVLIEITNFHLGINLKEDKVKLFWEQRAHVNFLKIGNHNTNFFHKVRVGQQHRNQIHGLENEDGCWVINGEDMLWVALEVFREAIHCIRSK</sequence>
<protein>
    <submittedName>
        <fullName evidence="1">Uncharacterized protein</fullName>
    </submittedName>
</protein>
<evidence type="ECO:0000313" key="2">
    <source>
        <dbReference type="Proteomes" id="UP000828251"/>
    </source>
</evidence>
<dbReference type="AlphaFoldDB" id="A0A9D4ADS7"/>
<dbReference type="Proteomes" id="UP000828251">
    <property type="component" value="Unassembled WGS sequence"/>
</dbReference>